<gene>
    <name evidence="1" type="ORF">PLXY2_LOCUS7255</name>
</gene>
<dbReference type="Proteomes" id="UP000653454">
    <property type="component" value="Unassembled WGS sequence"/>
</dbReference>
<keyword evidence="2" id="KW-1185">Reference proteome</keyword>
<comment type="caution">
    <text evidence="1">The sequence shown here is derived from an EMBL/GenBank/DDBJ whole genome shotgun (WGS) entry which is preliminary data.</text>
</comment>
<accession>A0A8S4F1U9</accession>
<dbReference type="EMBL" id="CAJHNJ030000024">
    <property type="protein sequence ID" value="CAG9120718.1"/>
    <property type="molecule type" value="Genomic_DNA"/>
</dbReference>
<sequence length="157" mass="17631">MLVRVAATRGETCARAGRHSARVEEASAYCQPIRLRINHPVLLADVSQTPLPDVTLGAPPPPPRVPPLPCVAPLPLARPVGCYIYRIQFTQTARNRMREKVTCSALFRGRKALYARSVPRPFVGDYVRLRASAQWRRHAPDHDRYVVFAELVGKVRK</sequence>
<reference evidence="1" key="1">
    <citation type="submission" date="2020-11" db="EMBL/GenBank/DDBJ databases">
        <authorList>
            <person name="Whiteford S."/>
        </authorList>
    </citation>
    <scope>NUCLEOTIDE SEQUENCE</scope>
</reference>
<dbReference type="AlphaFoldDB" id="A0A8S4F1U9"/>
<organism evidence="1 2">
    <name type="scientific">Plutella xylostella</name>
    <name type="common">Diamondback moth</name>
    <name type="synonym">Plutella maculipennis</name>
    <dbReference type="NCBI Taxonomy" id="51655"/>
    <lineage>
        <taxon>Eukaryota</taxon>
        <taxon>Metazoa</taxon>
        <taxon>Ecdysozoa</taxon>
        <taxon>Arthropoda</taxon>
        <taxon>Hexapoda</taxon>
        <taxon>Insecta</taxon>
        <taxon>Pterygota</taxon>
        <taxon>Neoptera</taxon>
        <taxon>Endopterygota</taxon>
        <taxon>Lepidoptera</taxon>
        <taxon>Glossata</taxon>
        <taxon>Ditrysia</taxon>
        <taxon>Yponomeutoidea</taxon>
        <taxon>Plutellidae</taxon>
        <taxon>Plutella</taxon>
    </lineage>
</organism>
<evidence type="ECO:0000313" key="1">
    <source>
        <dbReference type="EMBL" id="CAG9120718.1"/>
    </source>
</evidence>
<evidence type="ECO:0000313" key="2">
    <source>
        <dbReference type="Proteomes" id="UP000653454"/>
    </source>
</evidence>
<protein>
    <submittedName>
        <fullName evidence="1">(diamondback moth) hypothetical protein</fullName>
    </submittedName>
</protein>
<name>A0A8S4F1U9_PLUXY</name>
<proteinExistence type="predicted"/>